<accession>A0ABT3YSL0</accession>
<name>A0ABT3YSL0_9PSED</name>
<feature type="domain" description="Tc toxin complex TcA C-terminal TcB-binding" evidence="1">
    <location>
        <begin position="1022"/>
        <end position="1325"/>
    </location>
</feature>
<protein>
    <submittedName>
        <fullName evidence="4">Neuraminidase-like domain-containing protein</fullName>
    </submittedName>
</protein>
<organism evidence="4 5">
    <name type="scientific">Pseudomonas monsensis</name>
    <dbReference type="NCBI Taxonomy" id="2745509"/>
    <lineage>
        <taxon>Bacteria</taxon>
        <taxon>Pseudomonadati</taxon>
        <taxon>Pseudomonadota</taxon>
        <taxon>Gammaproteobacteria</taxon>
        <taxon>Pseudomonadales</taxon>
        <taxon>Pseudomonadaceae</taxon>
        <taxon>Pseudomonas</taxon>
    </lineage>
</organism>
<dbReference type="Pfam" id="PF18413">
    <property type="entry name" value="Neuraminidase"/>
    <property type="match status" value="1"/>
</dbReference>
<dbReference type="InterPro" id="IPR040840">
    <property type="entry name" value="TcA_TcB_BD"/>
</dbReference>
<evidence type="ECO:0000313" key="5">
    <source>
        <dbReference type="Proteomes" id="UP001207830"/>
    </source>
</evidence>
<comment type="caution">
    <text evidence="4">The sequence shown here is derived from an EMBL/GenBank/DDBJ whole genome shotgun (WGS) entry which is preliminary data.</text>
</comment>
<evidence type="ECO:0000313" key="4">
    <source>
        <dbReference type="EMBL" id="MCY0108483.1"/>
    </source>
</evidence>
<keyword evidence="5" id="KW-1185">Reference proteome</keyword>
<dbReference type="RefSeq" id="WP_267798923.1">
    <property type="nucleotide sequence ID" value="NZ_JANIGP010000004.1"/>
</dbReference>
<sequence>MALSNVGGLLEKRRLALLEYCIGQFGAQTYDFLETPDDLFELLRMDPLDTYPVQSSWVAEATSCAQQYIHAAYRKLEPGFATHQFDPRHLAEWELTNNYPDWAAVQLIACYPENFINPFVRQRKTSLFKTLESALTQSRLSSDSAQAALRDYLQTFEQTCNLDVISGYMNGKTPARADYYFVGRQREQPFQYFWRKVEVELTSTDKAINPAAWSEWQAVDVPAGNRVLDIRPVFWNGRLCLVWAEWRDRVPLKPADEYTPYKLEINLAFMTQNGQWSAPLAVHSAEYEEDRSAGARLIATVRENYLHPKGKLGVLITNGKTGEDNKLSAQVIRDVLMQPVTDDGGAWLESALQNRFVSAETVQHPIGSQVTVVSRVTTLGAMTPYLDVQFTALRVDGKDVLTVQGFCRPTGLGAGNATMKLALNFRTEDDPADVVQTFPIAGGWTTATLTYSRRAGSWGATTFSFGDAAGELGGKAFDLTIVDLMDFSAPTLVKNSIDAAQFLSLNQPGLALKFSRLNSLFAPELVQRAGISVDAVLDWDTQFLSEPPPTGVVFTEPNGAFDGANGLFFWELFFHLPHLMATRMRDEERFGEAQVWLHYLFDPQAVADPQTPTKLVNPKPRYWRCRPLADLGNPGFEAMAPTDPDAIGYAAPEHFKILVFSDYVRNLMAWGDWYYRQLTRDSLVAAKLCYVQAGFLMGKAPTARTVTRWQTATVESLLTQCGARTALDEFEQTLDYSLADLPAASDTPPILGVVGCGPFEIPINQSLLDLFAAPQQRLDNLRNNLTLDGKPLDIPLFSPPTDPNQLLRDLAAGGVAGPRPMGGRLVVNAFRWRVIFEVALRAVQSLQDYGSQVLNLLERRDRAEQEETQQSHIVELGAYARSMQEQSIAQLEANVIALQQSSLVASERAEAYNKRYVENISQYEYEVMDNLATAKVLAVTSSSIKPAAALMAALPNIFGFANGGHRADQVLEAVSFGLGIASNMKQLDADRQATTEAYRRRRNEWALQRDQALAEVRAIDAQIVAQGYAITAARLNLEQTLRANDQALTVYNFLKKRASNAELYGWLLGQLKALHYQAYDAVISLCLNAQASLSAETGDYDAQIPLPNVWLDHRHGLTAGEHLRGHLLRMEREYLQRHERRLELVKTVSLRQLFEDRVDLQTGADGWASALKILRESGTLEFKLTQLLFDRDHPGHYCRQISGVEVDLPVLTGPYEDVRATLLQIGSMTATRATAQSVAYLHKPTGTAPSDVLFNLRSGQQIALSTGVADNGLTAMKPDEGLLNPFENTGVVSSWKISFPWPLKSPQAATLNSLTDIILRVRYTAKAGERTFARTVEDMVTKAERTGQNTMLKGVRNHE</sequence>
<dbReference type="EMBL" id="JANIGP010000004">
    <property type="protein sequence ID" value="MCY0108483.1"/>
    <property type="molecule type" value="Genomic_DNA"/>
</dbReference>
<reference evidence="4 5" key="1">
    <citation type="submission" date="2022-07" db="EMBL/GenBank/DDBJ databases">
        <title>Characterization of plant growth promoting rhizobacteria (PGPR) for use as bioinoculants in agriculture.</title>
        <authorList>
            <person name="Hassen A.I."/>
            <person name="Pierneef R."/>
        </authorList>
    </citation>
    <scope>NUCLEOTIDE SEQUENCE [LARGE SCALE GENOMIC DNA]</scope>
    <source>
        <strain evidence="4 5">SARCC-3054</strain>
    </source>
</reference>
<dbReference type="InterPro" id="IPR041079">
    <property type="entry name" value="Neuraminidase-like"/>
</dbReference>
<feature type="domain" description="Neuraminidase-like" evidence="2">
    <location>
        <begin position="162"/>
        <end position="288"/>
    </location>
</feature>
<dbReference type="InterPro" id="IPR046839">
    <property type="entry name" value="ABC_toxin_N"/>
</dbReference>
<evidence type="ECO:0000259" key="3">
    <source>
        <dbReference type="Pfam" id="PF20220"/>
    </source>
</evidence>
<dbReference type="Proteomes" id="UP001207830">
    <property type="component" value="Unassembled WGS sequence"/>
</dbReference>
<feature type="domain" description="ABC toxin N-terminal" evidence="3">
    <location>
        <begin position="9"/>
        <end position="132"/>
    </location>
</feature>
<proteinExistence type="predicted"/>
<dbReference type="Pfam" id="PF20220">
    <property type="entry name" value="ABC_toxin_N"/>
    <property type="match status" value="1"/>
</dbReference>
<gene>
    <name evidence="4" type="ORF">NQF78_09180</name>
</gene>
<evidence type="ECO:0000259" key="2">
    <source>
        <dbReference type="Pfam" id="PF18413"/>
    </source>
</evidence>
<evidence type="ECO:0000259" key="1">
    <source>
        <dbReference type="Pfam" id="PF18276"/>
    </source>
</evidence>
<dbReference type="Pfam" id="PF18276">
    <property type="entry name" value="TcA_TcB_BD"/>
    <property type="match status" value="1"/>
</dbReference>